<comment type="caution">
    <text evidence="3">The sequence shown here is derived from an EMBL/GenBank/DDBJ whole genome shotgun (WGS) entry which is preliminary data.</text>
</comment>
<dbReference type="Pfam" id="PF22725">
    <property type="entry name" value="GFO_IDH_MocA_C3"/>
    <property type="match status" value="1"/>
</dbReference>
<dbReference type="Gene3D" id="3.40.50.720">
    <property type="entry name" value="NAD(P)-binding Rossmann-like Domain"/>
    <property type="match status" value="1"/>
</dbReference>
<dbReference type="InterPro" id="IPR036291">
    <property type="entry name" value="NAD(P)-bd_dom_sf"/>
</dbReference>
<dbReference type="InterPro" id="IPR055170">
    <property type="entry name" value="GFO_IDH_MocA-like_dom"/>
</dbReference>
<feature type="domain" description="GFO/IDH/MocA-like oxidoreductase" evidence="2">
    <location>
        <begin position="138"/>
        <end position="248"/>
    </location>
</feature>
<evidence type="ECO:0000259" key="1">
    <source>
        <dbReference type="Pfam" id="PF01408"/>
    </source>
</evidence>
<evidence type="ECO:0000313" key="4">
    <source>
        <dbReference type="Proteomes" id="UP000187367"/>
    </source>
</evidence>
<accession>A0A1R1RSD1</accession>
<dbReference type="PANTHER" id="PTHR43054">
    <property type="match status" value="1"/>
</dbReference>
<dbReference type="SUPFAM" id="SSF55347">
    <property type="entry name" value="Glyceraldehyde-3-phosphate dehydrogenase-like, C-terminal domain"/>
    <property type="match status" value="1"/>
</dbReference>
<accession>A0A1R1QBI9</accession>
<dbReference type="GO" id="GO:0000166">
    <property type="term" value="F:nucleotide binding"/>
    <property type="evidence" value="ECO:0007669"/>
    <property type="project" value="InterPro"/>
</dbReference>
<dbReference type="AlphaFoldDB" id="A0A1R1QBI9"/>
<dbReference type="GeneID" id="92791243"/>
<gene>
    <name evidence="3" type="ORF">BW143_18540</name>
</gene>
<evidence type="ECO:0000313" key="3">
    <source>
        <dbReference type="EMBL" id="OMI00389.1"/>
    </source>
</evidence>
<organism evidence="3 4">
    <name type="scientific">Bacillus swezeyi</name>
    <dbReference type="NCBI Taxonomy" id="1925020"/>
    <lineage>
        <taxon>Bacteria</taxon>
        <taxon>Bacillati</taxon>
        <taxon>Bacillota</taxon>
        <taxon>Bacilli</taxon>
        <taxon>Bacillales</taxon>
        <taxon>Bacillaceae</taxon>
        <taxon>Bacillus</taxon>
    </lineage>
</organism>
<keyword evidence="4" id="KW-1185">Reference proteome</keyword>
<feature type="domain" description="Gfo/Idh/MocA-like oxidoreductase N-terminal" evidence="1">
    <location>
        <begin position="2"/>
        <end position="118"/>
    </location>
</feature>
<dbReference type="Proteomes" id="UP000187367">
    <property type="component" value="Unassembled WGS sequence"/>
</dbReference>
<dbReference type="PANTHER" id="PTHR43054:SF1">
    <property type="entry name" value="SCYLLO-INOSITOL 2-DEHYDROGENASE (NADP(+)) IOLU"/>
    <property type="match status" value="1"/>
</dbReference>
<protein>
    <submittedName>
        <fullName evidence="3">Oxidoreductase</fullName>
    </submittedName>
</protein>
<name>A0A1R1QBI9_9BACI</name>
<sequence>MVRFGVVGTNWITDRFLEAAGMTDDFQLAAVYSRTEERGREFAQKYGVTAVFTHIEDMAKSDCIDAVYIASPNSLHKEQAVALMKNGKHVLCEKPLASHTREAEEMVKTAQAHRVAFMEAMKTTFLPNFKNIIRHLPRIGKIRRLTASYCQYSSRYDAYKNGTVLNAFNPAFSNGSLMDIGVYCVHPAVVLFGKPLEVKANGLILESGTDGEGTVLLTYEEHEAVLMHSKISNSYMPAEIQGEDGSIVIDKIHRPEKVEIRFRDGSIEDITIPDEKPAMFYEIEEFINLIKQGRIESSDNTFERSLTTLAVMDEARQQIGLVFPADRQ</sequence>
<dbReference type="InterPro" id="IPR000683">
    <property type="entry name" value="Gfo/Idh/MocA-like_OxRdtase_N"/>
</dbReference>
<reference evidence="3 4" key="1">
    <citation type="submission" date="2017-01" db="EMBL/GenBank/DDBJ databases">
        <title>Bacillus phylogenomics.</title>
        <authorList>
            <person name="Dunlap C."/>
        </authorList>
    </citation>
    <scope>NUCLEOTIDE SEQUENCE [LARGE SCALE GENOMIC DNA]</scope>
    <source>
        <strain evidence="3 4">NRRL B-41282</strain>
    </source>
</reference>
<dbReference type="Gene3D" id="3.30.360.10">
    <property type="entry name" value="Dihydrodipicolinate Reductase, domain 2"/>
    <property type="match status" value="1"/>
</dbReference>
<evidence type="ECO:0000259" key="2">
    <source>
        <dbReference type="Pfam" id="PF22725"/>
    </source>
</evidence>
<dbReference type="EMBL" id="MTJL01000041">
    <property type="protein sequence ID" value="OMI00389.1"/>
    <property type="molecule type" value="Genomic_DNA"/>
</dbReference>
<dbReference type="SUPFAM" id="SSF51735">
    <property type="entry name" value="NAD(P)-binding Rossmann-fold domains"/>
    <property type="match status" value="1"/>
</dbReference>
<dbReference type="Pfam" id="PF01408">
    <property type="entry name" value="GFO_IDH_MocA"/>
    <property type="match status" value="1"/>
</dbReference>
<proteinExistence type="predicted"/>
<dbReference type="RefSeq" id="WP_076762129.1">
    <property type="nucleotide sequence ID" value="NZ_CP133085.1"/>
</dbReference>
<dbReference type="OrthoDB" id="9815825at2"/>